<evidence type="ECO:0000256" key="1">
    <source>
        <dbReference type="ARBA" id="ARBA00004196"/>
    </source>
</evidence>
<evidence type="ECO:0000256" key="4">
    <source>
        <dbReference type="SAM" id="MobiDB-lite"/>
    </source>
</evidence>
<comment type="subcellular location">
    <subcellularLocation>
        <location evidence="1">Cell envelope</location>
    </subcellularLocation>
</comment>
<evidence type="ECO:0000313" key="7">
    <source>
        <dbReference type="EMBL" id="SFH80052.1"/>
    </source>
</evidence>
<dbReference type="Gene3D" id="2.40.50.100">
    <property type="match status" value="1"/>
</dbReference>
<dbReference type="PANTHER" id="PTHR32347:SF23">
    <property type="entry name" value="BLL5650 PROTEIN"/>
    <property type="match status" value="1"/>
</dbReference>
<dbReference type="InterPro" id="IPR000089">
    <property type="entry name" value="Biotin_lipoyl"/>
</dbReference>
<feature type="transmembrane region" description="Helical" evidence="5">
    <location>
        <begin position="12"/>
        <end position="34"/>
    </location>
</feature>
<dbReference type="PANTHER" id="PTHR32347">
    <property type="entry name" value="EFFLUX SYSTEM COMPONENT YKNX-RELATED"/>
    <property type="match status" value="1"/>
</dbReference>
<organism evidence="7 8">
    <name type="scientific">Selenomonas ruminantium</name>
    <dbReference type="NCBI Taxonomy" id="971"/>
    <lineage>
        <taxon>Bacteria</taxon>
        <taxon>Bacillati</taxon>
        <taxon>Bacillota</taxon>
        <taxon>Negativicutes</taxon>
        <taxon>Selenomonadales</taxon>
        <taxon>Selenomonadaceae</taxon>
        <taxon>Selenomonas</taxon>
    </lineage>
</organism>
<dbReference type="Pfam" id="PF00364">
    <property type="entry name" value="Biotin_lipoyl"/>
    <property type="match status" value="1"/>
</dbReference>
<dbReference type="SUPFAM" id="SSF51230">
    <property type="entry name" value="Single hybrid motif"/>
    <property type="match status" value="1"/>
</dbReference>
<feature type="coiled-coil region" evidence="3">
    <location>
        <begin position="198"/>
        <end position="225"/>
    </location>
</feature>
<evidence type="ECO:0000256" key="2">
    <source>
        <dbReference type="ARBA" id="ARBA00023054"/>
    </source>
</evidence>
<dbReference type="OrthoDB" id="1668946at2"/>
<dbReference type="Gene3D" id="2.40.30.170">
    <property type="match status" value="1"/>
</dbReference>
<evidence type="ECO:0000256" key="3">
    <source>
        <dbReference type="SAM" id="Coils"/>
    </source>
</evidence>
<evidence type="ECO:0000259" key="6">
    <source>
        <dbReference type="Pfam" id="PF00364"/>
    </source>
</evidence>
<feature type="region of interest" description="Disordered" evidence="4">
    <location>
        <begin position="293"/>
        <end position="317"/>
    </location>
</feature>
<dbReference type="InterPro" id="IPR050465">
    <property type="entry name" value="UPF0194_transport"/>
</dbReference>
<gene>
    <name evidence="7" type="ORF">SAMN04487861_10515</name>
</gene>
<sequence>MEKDITSKVKNILRFGALGLVLLALLAGGGVYWYQHHNKTLTVYDAKVASTLVPVKARSAGKITEVVVSDGDHVEAGDVIARVETNITDADIQQLQQNLELSKQSLEQLKKGTTMTTPAAPAAVPQVDTGAQQRAAQAYSRMQRMNELYSMGAISAVKRDEAAAAYAAAQAAAQSASSRPAYTAPAQTTTVPVSPEILKQAEAQVKQAEAALANAQQDQQSTEILAPAAGTVILTDTAAADTAVKADQAIANIMDAGSAWIEARVTPEQAAAIRLGQFAEYELDGHKLQGTVQDIVDPSTPSEDEADKSDSAGGDGRLTVRISLPADLPFTLKPGLEATIKFAIDG</sequence>
<accession>A0A1I3D014</accession>
<keyword evidence="2 3" id="KW-0175">Coiled coil</keyword>
<evidence type="ECO:0000256" key="5">
    <source>
        <dbReference type="SAM" id="Phobius"/>
    </source>
</evidence>
<reference evidence="7 8" key="1">
    <citation type="submission" date="2016-10" db="EMBL/GenBank/DDBJ databases">
        <authorList>
            <person name="de Groot N.N."/>
        </authorList>
    </citation>
    <scope>NUCLEOTIDE SEQUENCE [LARGE SCALE GENOMIC DNA]</scope>
    <source>
        <strain evidence="7 8">Z108</strain>
    </source>
</reference>
<keyword evidence="5" id="KW-0812">Transmembrane</keyword>
<dbReference type="AlphaFoldDB" id="A0A1I3D014"/>
<dbReference type="Proteomes" id="UP000183639">
    <property type="component" value="Unassembled WGS sequence"/>
</dbReference>
<keyword evidence="5" id="KW-1133">Transmembrane helix</keyword>
<dbReference type="RefSeq" id="WP_075442467.1">
    <property type="nucleotide sequence ID" value="NZ_FOQK01000005.1"/>
</dbReference>
<name>A0A1I3D014_SELRU</name>
<proteinExistence type="predicted"/>
<feature type="domain" description="Lipoyl-binding" evidence="6">
    <location>
        <begin position="53"/>
        <end position="82"/>
    </location>
</feature>
<evidence type="ECO:0000313" key="8">
    <source>
        <dbReference type="Proteomes" id="UP000183639"/>
    </source>
</evidence>
<dbReference type="EMBL" id="FOQK01000005">
    <property type="protein sequence ID" value="SFH80052.1"/>
    <property type="molecule type" value="Genomic_DNA"/>
</dbReference>
<dbReference type="InterPro" id="IPR011053">
    <property type="entry name" value="Single_hybrid_motif"/>
</dbReference>
<protein>
    <submittedName>
        <fullName evidence="7">Membrane fusion protein, multidrug efflux system</fullName>
    </submittedName>
</protein>
<dbReference type="GO" id="GO:0030313">
    <property type="term" value="C:cell envelope"/>
    <property type="evidence" value="ECO:0007669"/>
    <property type="project" value="UniProtKB-SubCell"/>
</dbReference>
<keyword evidence="5" id="KW-0472">Membrane</keyword>